<dbReference type="KEGG" id="rdi:CMV14_01215"/>
<evidence type="ECO:0000256" key="1">
    <source>
        <dbReference type="SAM" id="Phobius"/>
    </source>
</evidence>
<accession>A0A2A4G031</accession>
<dbReference type="AlphaFoldDB" id="A0A2A4G031"/>
<protein>
    <recommendedName>
        <fullName evidence="4">DUF2214 domain-containing protein</fullName>
    </recommendedName>
</protein>
<organism evidence="2 3">
    <name type="scientific">Rhizorhabdus dicambivorans</name>
    <dbReference type="NCBI Taxonomy" id="1850238"/>
    <lineage>
        <taxon>Bacteria</taxon>
        <taxon>Pseudomonadati</taxon>
        <taxon>Pseudomonadota</taxon>
        <taxon>Alphaproteobacteria</taxon>
        <taxon>Sphingomonadales</taxon>
        <taxon>Sphingomonadaceae</taxon>
        <taxon>Rhizorhabdus</taxon>
    </lineage>
</organism>
<dbReference type="OrthoDB" id="118399at2"/>
<proteinExistence type="predicted"/>
<feature type="transmembrane region" description="Helical" evidence="1">
    <location>
        <begin position="128"/>
        <end position="152"/>
    </location>
</feature>
<dbReference type="Proteomes" id="UP000218934">
    <property type="component" value="Unassembled WGS sequence"/>
</dbReference>
<evidence type="ECO:0000313" key="3">
    <source>
        <dbReference type="Proteomes" id="UP000218934"/>
    </source>
</evidence>
<keyword evidence="1" id="KW-0812">Transmembrane</keyword>
<keyword evidence="1" id="KW-1133">Transmembrane helix</keyword>
<keyword evidence="1" id="KW-0472">Membrane</keyword>
<comment type="caution">
    <text evidence="2">The sequence shown here is derived from an EMBL/GenBank/DDBJ whole genome shotgun (WGS) entry which is preliminary data.</text>
</comment>
<feature type="transmembrane region" description="Helical" evidence="1">
    <location>
        <begin position="92"/>
        <end position="116"/>
    </location>
</feature>
<evidence type="ECO:0000313" key="2">
    <source>
        <dbReference type="EMBL" id="PCE43361.1"/>
    </source>
</evidence>
<evidence type="ECO:0008006" key="4">
    <source>
        <dbReference type="Google" id="ProtNLM"/>
    </source>
</evidence>
<reference evidence="2 3" key="1">
    <citation type="submission" date="2017-09" db="EMBL/GenBank/DDBJ databases">
        <title>The Catabolism of 3,6-Dichlorosalicylic acid is Initiated by the Cytochrome P450 Monooxygenase DsmABC in Rhizorhabdus dicambivorans Ndbn-20.</title>
        <authorList>
            <person name="Na L."/>
        </authorList>
    </citation>
    <scope>NUCLEOTIDE SEQUENCE [LARGE SCALE GENOMIC DNA]</scope>
    <source>
        <strain evidence="2 3">Ndbn-20m</strain>
    </source>
</reference>
<gene>
    <name evidence="2" type="ORF">COO09_06260</name>
</gene>
<name>A0A2A4G031_9SPHN</name>
<feature type="transmembrane region" description="Helical" evidence="1">
    <location>
        <begin position="22"/>
        <end position="45"/>
    </location>
</feature>
<dbReference type="RefSeq" id="WP_066965465.1">
    <property type="nucleotide sequence ID" value="NZ_CP023449.1"/>
</dbReference>
<keyword evidence="3" id="KW-1185">Reference proteome</keyword>
<feature type="transmembrane region" description="Helical" evidence="1">
    <location>
        <begin position="65"/>
        <end position="86"/>
    </location>
</feature>
<dbReference type="EMBL" id="NWUF01000004">
    <property type="protein sequence ID" value="PCE43361.1"/>
    <property type="molecule type" value="Genomic_DNA"/>
</dbReference>
<sequence length="156" mass="16090">MEEWTAALAATDLAQYLRHGRWSYAAVNALHILGIGLLVGAVAALDLRLLGAWRAIPLVHLSRPLVPVAGAGLALAMATGLALFAVRAPDYAAMPLFAAKLALIAAGTLSAIGHHLRNGRLLDRASPAALRLAGATSLLCWAGALSLGRLLAFSGD</sequence>